<organism evidence="1 2">
    <name type="scientific">Plutella xylostella</name>
    <name type="common">Diamondback moth</name>
    <name type="synonym">Plutella maculipennis</name>
    <dbReference type="NCBI Taxonomy" id="51655"/>
    <lineage>
        <taxon>Eukaryota</taxon>
        <taxon>Metazoa</taxon>
        <taxon>Ecdysozoa</taxon>
        <taxon>Arthropoda</taxon>
        <taxon>Hexapoda</taxon>
        <taxon>Insecta</taxon>
        <taxon>Pterygota</taxon>
        <taxon>Neoptera</taxon>
        <taxon>Endopterygota</taxon>
        <taxon>Lepidoptera</taxon>
        <taxon>Glossata</taxon>
        <taxon>Ditrysia</taxon>
        <taxon>Yponomeutoidea</taxon>
        <taxon>Plutellidae</taxon>
        <taxon>Plutella</taxon>
    </lineage>
</organism>
<gene>
    <name evidence="1" type="ORF">PLXY2_LOCUS5952</name>
</gene>
<comment type="caution">
    <text evidence="1">The sequence shown here is derived from an EMBL/GenBank/DDBJ whole genome shotgun (WGS) entry which is preliminary data.</text>
</comment>
<accession>A0A8S4EMM9</accession>
<dbReference type="AlphaFoldDB" id="A0A8S4EMM9"/>
<proteinExistence type="predicted"/>
<name>A0A8S4EMM9_PLUXY</name>
<dbReference type="EMBL" id="CAJHNJ030000018">
    <property type="protein sequence ID" value="CAG9116177.1"/>
    <property type="molecule type" value="Genomic_DNA"/>
</dbReference>
<reference evidence="1" key="1">
    <citation type="submission" date="2020-11" db="EMBL/GenBank/DDBJ databases">
        <authorList>
            <person name="Whiteford S."/>
        </authorList>
    </citation>
    <scope>NUCLEOTIDE SEQUENCE</scope>
</reference>
<dbReference type="Proteomes" id="UP000653454">
    <property type="component" value="Unassembled WGS sequence"/>
</dbReference>
<evidence type="ECO:0000313" key="2">
    <source>
        <dbReference type="Proteomes" id="UP000653454"/>
    </source>
</evidence>
<evidence type="ECO:0000313" key="1">
    <source>
        <dbReference type="EMBL" id="CAG9116177.1"/>
    </source>
</evidence>
<protein>
    <submittedName>
        <fullName evidence="1">(diamondback moth) hypothetical protein</fullName>
    </submittedName>
</protein>
<keyword evidence="2" id="KW-1185">Reference proteome</keyword>
<feature type="non-terminal residue" evidence="1">
    <location>
        <position position="1"/>
    </location>
</feature>
<sequence length="57" mass="6716">NDFKRKDTPFRTFYSNLLHTSKITAICHNLLELRQSRATYPDDATLYVRSYFTVTGQ</sequence>